<feature type="region of interest" description="Disordered" evidence="1">
    <location>
        <begin position="1"/>
        <end position="23"/>
    </location>
</feature>
<gene>
    <name evidence="2" type="ORF">METZ01_LOCUS274592</name>
</gene>
<protein>
    <submittedName>
        <fullName evidence="2">Uncharacterized protein</fullName>
    </submittedName>
</protein>
<feature type="non-terminal residue" evidence="2">
    <location>
        <position position="1"/>
    </location>
</feature>
<accession>A0A382KBJ5</accession>
<name>A0A382KBJ5_9ZZZZ</name>
<organism evidence="2">
    <name type="scientific">marine metagenome</name>
    <dbReference type="NCBI Taxonomy" id="408172"/>
    <lineage>
        <taxon>unclassified sequences</taxon>
        <taxon>metagenomes</taxon>
        <taxon>ecological metagenomes</taxon>
    </lineage>
</organism>
<dbReference type="AlphaFoldDB" id="A0A382KBJ5"/>
<evidence type="ECO:0000313" key="2">
    <source>
        <dbReference type="EMBL" id="SVC21738.1"/>
    </source>
</evidence>
<proteinExistence type="predicted"/>
<dbReference type="EMBL" id="UINC01079599">
    <property type="protein sequence ID" value="SVC21738.1"/>
    <property type="molecule type" value="Genomic_DNA"/>
</dbReference>
<evidence type="ECO:0000256" key="1">
    <source>
        <dbReference type="SAM" id="MobiDB-lite"/>
    </source>
</evidence>
<sequence>RQFKGVEFLDDRFSPPHQPLHRA</sequence>
<reference evidence="2" key="1">
    <citation type="submission" date="2018-05" db="EMBL/GenBank/DDBJ databases">
        <authorList>
            <person name="Lanie J.A."/>
            <person name="Ng W.-L."/>
            <person name="Kazmierczak K.M."/>
            <person name="Andrzejewski T.M."/>
            <person name="Davidsen T.M."/>
            <person name="Wayne K.J."/>
            <person name="Tettelin H."/>
            <person name="Glass J.I."/>
            <person name="Rusch D."/>
            <person name="Podicherti R."/>
            <person name="Tsui H.-C.T."/>
            <person name="Winkler M.E."/>
        </authorList>
    </citation>
    <scope>NUCLEOTIDE SEQUENCE</scope>
</reference>